<evidence type="ECO:0000313" key="1">
    <source>
        <dbReference type="EMBL" id="TSE33829.1"/>
    </source>
</evidence>
<dbReference type="OrthoDB" id="5296884at2"/>
<dbReference type="InterPro" id="IPR013078">
    <property type="entry name" value="His_Pase_superF_clade-1"/>
</dbReference>
<name>A0A554XDG2_9BURK</name>
<dbReference type="EMBL" id="VJOM01000002">
    <property type="protein sequence ID" value="TSE33829.1"/>
    <property type="molecule type" value="Genomic_DNA"/>
</dbReference>
<protein>
    <submittedName>
        <fullName evidence="1">Putative phosphoserine phosphatase 2</fullName>
        <ecNumber evidence="1">3.1.3.3</ecNumber>
    </submittedName>
</protein>
<dbReference type="GO" id="GO:0016787">
    <property type="term" value="F:hydrolase activity"/>
    <property type="evidence" value="ECO:0007669"/>
    <property type="project" value="UniProtKB-KW"/>
</dbReference>
<comment type="caution">
    <text evidence="1">The sequence shown here is derived from an EMBL/GenBank/DDBJ whole genome shotgun (WGS) entry which is preliminary data.</text>
</comment>
<dbReference type="STRING" id="307486.GCA_000807215_02180"/>
<dbReference type="RefSeq" id="WP_043701888.1">
    <property type="nucleotide sequence ID" value="NZ_CP083911.1"/>
</dbReference>
<dbReference type="InterPro" id="IPR029033">
    <property type="entry name" value="His_PPase_superfam"/>
</dbReference>
<keyword evidence="1" id="KW-0378">Hydrolase</keyword>
<organism evidence="1 2">
    <name type="scientific">Tepidimonas taiwanensis</name>
    <dbReference type="NCBI Taxonomy" id="307486"/>
    <lineage>
        <taxon>Bacteria</taxon>
        <taxon>Pseudomonadati</taxon>
        <taxon>Pseudomonadota</taxon>
        <taxon>Betaproteobacteria</taxon>
        <taxon>Burkholderiales</taxon>
        <taxon>Tepidimonas</taxon>
    </lineage>
</organism>
<dbReference type="SMART" id="SM00855">
    <property type="entry name" value="PGAM"/>
    <property type="match status" value="1"/>
</dbReference>
<evidence type="ECO:0000313" key="2">
    <source>
        <dbReference type="Proteomes" id="UP000317763"/>
    </source>
</evidence>
<dbReference type="Gene3D" id="3.40.50.1240">
    <property type="entry name" value="Phosphoglycerate mutase-like"/>
    <property type="match status" value="1"/>
</dbReference>
<accession>A0A554XDG2</accession>
<dbReference type="Pfam" id="PF00300">
    <property type="entry name" value="His_Phos_1"/>
    <property type="match status" value="1"/>
</dbReference>
<dbReference type="Proteomes" id="UP000317763">
    <property type="component" value="Unassembled WGS sequence"/>
</dbReference>
<dbReference type="EC" id="3.1.3.3" evidence="1"/>
<sequence>MRLWLVRHAATAVPAGVCCGRWDVPADPAATARAADVLHAVLPRSALWWASPQRRARQLADALAARRPMAPPVVDTRLAEFDFGTWEGQPWDALPRAALDAWAADFADHIVGGGESVRALLTRVRAALGDTLRALQDHRDTDAVWFTHAGVIRAVRYTVDRGWDAVPARGEDWPAAAPACGGWCAVDIDPARVTGGH</sequence>
<proteinExistence type="predicted"/>
<gene>
    <name evidence="1" type="primary">pspB_1</name>
    <name evidence="1" type="ORF">Ttaiw_00402</name>
</gene>
<dbReference type="AlphaFoldDB" id="A0A554XDG2"/>
<reference evidence="1 2" key="1">
    <citation type="submission" date="2019-07" db="EMBL/GenBank/DDBJ databases">
        <title>Tepidimonas taiwanensis I1-1 draft genome.</title>
        <authorList>
            <person name="Da Costa M.S."/>
            <person name="Froufe H.J.C."/>
            <person name="Egas C."/>
            <person name="Albuquerque L."/>
        </authorList>
    </citation>
    <scope>NUCLEOTIDE SEQUENCE [LARGE SCALE GENOMIC DNA]</scope>
    <source>
        <strain evidence="1 2">I1-1</strain>
    </source>
</reference>
<keyword evidence="2" id="KW-1185">Reference proteome</keyword>
<dbReference type="SUPFAM" id="SSF53254">
    <property type="entry name" value="Phosphoglycerate mutase-like"/>
    <property type="match status" value="1"/>
</dbReference>